<proteinExistence type="predicted"/>
<dbReference type="EMBL" id="GBRH01170681">
    <property type="protein sequence ID" value="JAE27215.1"/>
    <property type="molecule type" value="Transcribed_RNA"/>
</dbReference>
<feature type="region of interest" description="Disordered" evidence="1">
    <location>
        <begin position="24"/>
        <end position="47"/>
    </location>
</feature>
<reference evidence="2" key="1">
    <citation type="submission" date="2014-09" db="EMBL/GenBank/DDBJ databases">
        <authorList>
            <person name="Magalhaes I.L.F."/>
            <person name="Oliveira U."/>
            <person name="Santos F.R."/>
            <person name="Vidigal T.H.D.A."/>
            <person name="Brescovit A.D."/>
            <person name="Santos A.J."/>
        </authorList>
    </citation>
    <scope>NUCLEOTIDE SEQUENCE</scope>
    <source>
        <tissue evidence="2">Shoot tissue taken approximately 20 cm above the soil surface</tissue>
    </source>
</reference>
<sequence length="47" mass="5403">METLEDKGVHLSPTMMTNIKEHEEHMLPSNRGGASHRPTRVMRYPIS</sequence>
<name>A0A0A9GQ02_ARUDO</name>
<evidence type="ECO:0000313" key="2">
    <source>
        <dbReference type="EMBL" id="JAE27215.1"/>
    </source>
</evidence>
<reference evidence="2" key="2">
    <citation type="journal article" date="2015" name="Data Brief">
        <title>Shoot transcriptome of the giant reed, Arundo donax.</title>
        <authorList>
            <person name="Barrero R.A."/>
            <person name="Guerrero F.D."/>
            <person name="Moolhuijzen P."/>
            <person name="Goolsby J.A."/>
            <person name="Tidwell J."/>
            <person name="Bellgard S.E."/>
            <person name="Bellgard M.I."/>
        </authorList>
    </citation>
    <scope>NUCLEOTIDE SEQUENCE</scope>
    <source>
        <tissue evidence="2">Shoot tissue taken approximately 20 cm above the soil surface</tissue>
    </source>
</reference>
<dbReference type="AlphaFoldDB" id="A0A0A9GQ02"/>
<accession>A0A0A9GQ02</accession>
<protein>
    <submittedName>
        <fullName evidence="2">Uncharacterized protein</fullName>
    </submittedName>
</protein>
<evidence type="ECO:0000256" key="1">
    <source>
        <dbReference type="SAM" id="MobiDB-lite"/>
    </source>
</evidence>
<organism evidence="2">
    <name type="scientific">Arundo donax</name>
    <name type="common">Giant reed</name>
    <name type="synonym">Donax arundinaceus</name>
    <dbReference type="NCBI Taxonomy" id="35708"/>
    <lineage>
        <taxon>Eukaryota</taxon>
        <taxon>Viridiplantae</taxon>
        <taxon>Streptophyta</taxon>
        <taxon>Embryophyta</taxon>
        <taxon>Tracheophyta</taxon>
        <taxon>Spermatophyta</taxon>
        <taxon>Magnoliopsida</taxon>
        <taxon>Liliopsida</taxon>
        <taxon>Poales</taxon>
        <taxon>Poaceae</taxon>
        <taxon>PACMAD clade</taxon>
        <taxon>Arundinoideae</taxon>
        <taxon>Arundineae</taxon>
        <taxon>Arundo</taxon>
    </lineage>
</organism>